<name>A0A645GL63_9ZZZZ</name>
<sequence length="235" mass="26861">MKIEVFQSVVQVKPEPESGFVSLNIPQELVIISPYPLSETTLLLFSHEKLLSALKQDEGPSALYKSLNEENDSINHVRLDMGVLKLNILKKNELLYDLTPNVNVLDLIEEVRLFAPSTQPREGILTYGIEFGFRNVLCAEARDHVDDSRVYGIVAYHPESETLDIHCNDFIDNDFSEFDQFKDLIKAYATAFFNHPTIPFSQMLTMRLDLFSYPAQNPDYLAELISELDKHYQSA</sequence>
<gene>
    <name evidence="1" type="ORF">SDC9_174316</name>
</gene>
<comment type="caution">
    <text evidence="1">The sequence shown here is derived from an EMBL/GenBank/DDBJ whole genome shotgun (WGS) entry which is preliminary data.</text>
</comment>
<proteinExistence type="predicted"/>
<protein>
    <submittedName>
        <fullName evidence="1">Uncharacterized protein</fullName>
    </submittedName>
</protein>
<dbReference type="EMBL" id="VSSQ01076583">
    <property type="protein sequence ID" value="MPN26890.1"/>
    <property type="molecule type" value="Genomic_DNA"/>
</dbReference>
<organism evidence="1">
    <name type="scientific">bioreactor metagenome</name>
    <dbReference type="NCBI Taxonomy" id="1076179"/>
    <lineage>
        <taxon>unclassified sequences</taxon>
        <taxon>metagenomes</taxon>
        <taxon>ecological metagenomes</taxon>
    </lineage>
</organism>
<reference evidence="1" key="1">
    <citation type="submission" date="2019-08" db="EMBL/GenBank/DDBJ databases">
        <authorList>
            <person name="Kucharzyk K."/>
            <person name="Murdoch R.W."/>
            <person name="Higgins S."/>
            <person name="Loffler F."/>
        </authorList>
    </citation>
    <scope>NUCLEOTIDE SEQUENCE</scope>
</reference>
<dbReference type="AlphaFoldDB" id="A0A645GL63"/>
<evidence type="ECO:0000313" key="1">
    <source>
        <dbReference type="EMBL" id="MPN26890.1"/>
    </source>
</evidence>
<accession>A0A645GL63</accession>